<proteinExistence type="predicted"/>
<dbReference type="EMBL" id="VFPQ01000001">
    <property type="protein sequence ID" value="TQM75915.1"/>
    <property type="molecule type" value="Genomic_DNA"/>
</dbReference>
<dbReference type="Proteomes" id="UP000319213">
    <property type="component" value="Unassembled WGS sequence"/>
</dbReference>
<evidence type="ECO:0000313" key="5">
    <source>
        <dbReference type="EMBL" id="TQM75915.1"/>
    </source>
</evidence>
<organism evidence="5 6">
    <name type="scientific">Thermopolyspora flexuosa</name>
    <dbReference type="NCBI Taxonomy" id="103836"/>
    <lineage>
        <taxon>Bacteria</taxon>
        <taxon>Bacillati</taxon>
        <taxon>Actinomycetota</taxon>
        <taxon>Actinomycetes</taxon>
        <taxon>Streptosporangiales</taxon>
        <taxon>Streptosporangiaceae</taxon>
        <taxon>Thermopolyspora</taxon>
    </lineage>
</organism>
<comment type="caution">
    <text evidence="5">The sequence shown here is derived from an EMBL/GenBank/DDBJ whole genome shotgun (WGS) entry which is preliminary data.</text>
</comment>
<evidence type="ECO:0000259" key="4">
    <source>
        <dbReference type="Pfam" id="PF09992"/>
    </source>
</evidence>
<reference evidence="5 6" key="1">
    <citation type="submission" date="2019-06" db="EMBL/GenBank/DDBJ databases">
        <title>Sequencing the genomes of 1000 actinobacteria strains.</title>
        <authorList>
            <person name="Klenk H.-P."/>
        </authorList>
    </citation>
    <scope>NUCLEOTIDE SEQUENCE [LARGE SCALE GENOMIC DNA]</scope>
    <source>
        <strain evidence="5 6">DSM 43186</strain>
    </source>
</reference>
<gene>
    <name evidence="5" type="ORF">FHX40_2638</name>
</gene>
<dbReference type="PANTHER" id="PTHR40446">
    <property type="entry name" value="N-ACETYLGLUCOSAMINE-1-PHOSPHODIESTER ALPHA-N-ACETYLGLUCOSAMINIDASE"/>
    <property type="match status" value="1"/>
</dbReference>
<name>A0A543IZA8_9ACTN</name>
<evidence type="ECO:0000313" key="6">
    <source>
        <dbReference type="Proteomes" id="UP000319213"/>
    </source>
</evidence>
<accession>A0A543IZA8</accession>
<feature type="chain" id="PRO_5021873331" evidence="2">
    <location>
        <begin position="27"/>
        <end position="525"/>
    </location>
</feature>
<feature type="signal peptide" evidence="2">
    <location>
        <begin position="1"/>
        <end position="26"/>
    </location>
</feature>
<dbReference type="InterPro" id="IPR036680">
    <property type="entry name" value="SPOR-like_sf"/>
</dbReference>
<feature type="domain" description="SPOR" evidence="3">
    <location>
        <begin position="84"/>
        <end position="149"/>
    </location>
</feature>
<dbReference type="AlphaFoldDB" id="A0A543IZA8"/>
<dbReference type="PANTHER" id="PTHR40446:SF2">
    <property type="entry name" value="N-ACETYLGLUCOSAMINE-1-PHOSPHODIESTER ALPHA-N-ACETYLGLUCOSAMINIDASE"/>
    <property type="match status" value="1"/>
</dbReference>
<evidence type="ECO:0000259" key="3">
    <source>
        <dbReference type="Pfam" id="PF05036"/>
    </source>
</evidence>
<dbReference type="Pfam" id="PF09992">
    <property type="entry name" value="NAGPA"/>
    <property type="match status" value="1"/>
</dbReference>
<dbReference type="GO" id="GO:0042834">
    <property type="term" value="F:peptidoglycan binding"/>
    <property type="evidence" value="ECO:0007669"/>
    <property type="project" value="InterPro"/>
</dbReference>
<dbReference type="InterPro" id="IPR018711">
    <property type="entry name" value="NAGPA"/>
</dbReference>
<evidence type="ECO:0000256" key="2">
    <source>
        <dbReference type="SAM" id="SignalP"/>
    </source>
</evidence>
<keyword evidence="6" id="KW-1185">Reference proteome</keyword>
<dbReference type="OrthoDB" id="9809781at2"/>
<keyword evidence="2" id="KW-0732">Signal</keyword>
<feature type="region of interest" description="Disordered" evidence="1">
    <location>
        <begin position="287"/>
        <end position="306"/>
    </location>
</feature>
<dbReference type="Pfam" id="PF05036">
    <property type="entry name" value="SPOR"/>
    <property type="match status" value="1"/>
</dbReference>
<dbReference type="InterPro" id="IPR007730">
    <property type="entry name" value="SPOR-like_dom"/>
</dbReference>
<evidence type="ECO:0000256" key="1">
    <source>
        <dbReference type="SAM" id="MobiDB-lite"/>
    </source>
</evidence>
<dbReference type="Gene3D" id="3.30.70.1070">
    <property type="entry name" value="Sporulation related repeat"/>
    <property type="match status" value="1"/>
</dbReference>
<sequence length="525" mass="54854">MRVAGLIAAGVAVSVCWAGPPPPAAAVPQAAADPVPAPIRDWPGEEVAEGITLYRGTLGDPSGPGRWAVTVTEPGGKPDRLLTRDAATALARRLDRAGAEATAEPIGAPGYAGVPRGPLGWRVRAGVFRERAAAQALADRLTRAGFTAVAESARQDPVELDPYGGHSAVVHVAVIDPARYTGEITATYGRALARRETTTAMARDGGAVLAVNAGYFVMHDRDGLPGVPAGIGVYDGRLESLATNGRAALLLPGGRPRIARLTTELTVAAGGRSREIDGVNRSPGLIRNCGGVGGDSPTEEPRHDVTCTDPSEIVLFTPALGRKTPAGKGVEVVLDGDGRVIRHRTRGGPVPAGRRVLAGIGEGAGWLTTHAKPGARLKIRQRVLDEDGRPVALGRGDVVNGGPELIRDGRIHVDVATDGVYRPEEPDFLYRWGIRRGPRVMLGIDRHDRLILLVADGRRPGYSDGLSLLEGARFLRKLGAVEAINLDGGGSVTLAVHGELANRPSDAKGERTVGDAILFLPPAGR</sequence>
<feature type="domain" description="Phosphodiester glycosidase" evidence="4">
    <location>
        <begin position="329"/>
        <end position="519"/>
    </location>
</feature>
<dbReference type="RefSeq" id="WP_142259858.1">
    <property type="nucleotide sequence ID" value="NZ_BMPV01000001.1"/>
</dbReference>
<protein>
    <submittedName>
        <fullName evidence="5">Sporulation related protein</fullName>
    </submittedName>
</protein>